<comment type="caution">
    <text evidence="3">The sequence shown here is derived from an EMBL/GenBank/DDBJ whole genome shotgun (WGS) entry which is preliminary data.</text>
</comment>
<evidence type="ECO:0000313" key="3">
    <source>
        <dbReference type="EMBL" id="KAL1268510.1"/>
    </source>
</evidence>
<dbReference type="Gene3D" id="3.30.70.1820">
    <property type="entry name" value="L1 transposable element, RRM domain"/>
    <property type="match status" value="1"/>
</dbReference>
<keyword evidence="4" id="KW-1185">Reference proteome</keyword>
<dbReference type="PANTHER" id="PTHR11505">
    <property type="entry name" value="L1 TRANSPOSABLE ELEMENT-RELATED"/>
    <property type="match status" value="1"/>
</dbReference>
<gene>
    <name evidence="3" type="ORF">QQF64_033873</name>
</gene>
<dbReference type="Proteomes" id="UP001558613">
    <property type="component" value="Unassembled WGS sequence"/>
</dbReference>
<dbReference type="Gene3D" id="3.30.250.20">
    <property type="entry name" value="L1 transposable element, C-terminal domain"/>
    <property type="match status" value="1"/>
</dbReference>
<protein>
    <recommendedName>
        <fullName evidence="5">Transposase element L1Md-A101/L1Md-A102/L1Md-A2</fullName>
    </recommendedName>
</protein>
<feature type="coiled-coil region" evidence="1">
    <location>
        <begin position="68"/>
        <end position="155"/>
    </location>
</feature>
<evidence type="ECO:0000256" key="1">
    <source>
        <dbReference type="SAM" id="Coils"/>
    </source>
</evidence>
<accession>A0ABR3MVE5</accession>
<proteinExistence type="predicted"/>
<dbReference type="EMBL" id="JAYMGO010000009">
    <property type="protein sequence ID" value="KAL1268510.1"/>
    <property type="molecule type" value="Genomic_DNA"/>
</dbReference>
<dbReference type="InterPro" id="IPR004244">
    <property type="entry name" value="Transposase_22"/>
</dbReference>
<organism evidence="3 4">
    <name type="scientific">Cirrhinus molitorella</name>
    <name type="common">mud carp</name>
    <dbReference type="NCBI Taxonomy" id="172907"/>
    <lineage>
        <taxon>Eukaryota</taxon>
        <taxon>Metazoa</taxon>
        <taxon>Chordata</taxon>
        <taxon>Craniata</taxon>
        <taxon>Vertebrata</taxon>
        <taxon>Euteleostomi</taxon>
        <taxon>Actinopterygii</taxon>
        <taxon>Neopterygii</taxon>
        <taxon>Teleostei</taxon>
        <taxon>Ostariophysi</taxon>
        <taxon>Cypriniformes</taxon>
        <taxon>Cyprinidae</taxon>
        <taxon>Labeoninae</taxon>
        <taxon>Labeonini</taxon>
        <taxon>Cirrhinus</taxon>
    </lineage>
</organism>
<name>A0ABR3MVE5_9TELE</name>
<reference evidence="3 4" key="1">
    <citation type="submission" date="2023-09" db="EMBL/GenBank/DDBJ databases">
        <authorList>
            <person name="Wang M."/>
        </authorList>
    </citation>
    <scope>NUCLEOTIDE SEQUENCE [LARGE SCALE GENOMIC DNA]</scope>
    <source>
        <strain evidence="3">GT-2023</strain>
        <tissue evidence="3">Liver</tissue>
    </source>
</reference>
<sequence>MANKLRKYKYSGPASARPEASLTQPFSASSDSPPISQLESGMGTEDWKADILASLREDISAVIKGELKNALSEDFNFLKNELKEVKSEIANNTAAIRSEVDNMKTAIRDVEEGLSTWLDEMTSLQAAVAQLKTEMAILKEKNDDLEGRMRRCNVRIAGVPEETGSSSTAAVSKLLKDVLKLEKDILIDRSHREVLRRARGTRPLQYQGEPISIFPDYTANVARARNAFNGGRNLLRGRVRYGIMFPARLRISYKGDSKEFLDPEKAMAYVKSTIPETNT</sequence>
<feature type="compositionally biased region" description="Polar residues" evidence="2">
    <location>
        <begin position="21"/>
        <end position="39"/>
    </location>
</feature>
<feature type="region of interest" description="Disordered" evidence="2">
    <location>
        <begin position="1"/>
        <end position="42"/>
    </location>
</feature>
<evidence type="ECO:0008006" key="5">
    <source>
        <dbReference type="Google" id="ProtNLM"/>
    </source>
</evidence>
<evidence type="ECO:0000313" key="4">
    <source>
        <dbReference type="Proteomes" id="UP001558613"/>
    </source>
</evidence>
<dbReference type="InterPro" id="IPR042566">
    <property type="entry name" value="L1_C"/>
</dbReference>
<evidence type="ECO:0000256" key="2">
    <source>
        <dbReference type="SAM" id="MobiDB-lite"/>
    </source>
</evidence>
<keyword evidence="1" id="KW-0175">Coiled coil</keyword>